<dbReference type="Proteomes" id="UP000001593">
    <property type="component" value="Unassembled WGS sequence"/>
</dbReference>
<dbReference type="PROSITE" id="PS50076">
    <property type="entry name" value="DNAJ_2"/>
    <property type="match status" value="1"/>
</dbReference>
<dbReference type="AlphaFoldDB" id="A7SUB0"/>
<evidence type="ECO:0000313" key="10">
    <source>
        <dbReference type="Proteomes" id="UP000001593"/>
    </source>
</evidence>
<reference evidence="9 10" key="1">
    <citation type="journal article" date="2007" name="Science">
        <title>Sea anemone genome reveals ancestral eumetazoan gene repertoire and genomic organization.</title>
        <authorList>
            <person name="Putnam N.H."/>
            <person name="Srivastava M."/>
            <person name="Hellsten U."/>
            <person name="Dirks B."/>
            <person name="Chapman J."/>
            <person name="Salamov A."/>
            <person name="Terry A."/>
            <person name="Shapiro H."/>
            <person name="Lindquist E."/>
            <person name="Kapitonov V.V."/>
            <person name="Jurka J."/>
            <person name="Genikhovich G."/>
            <person name="Grigoriev I.V."/>
            <person name="Lucas S.M."/>
            <person name="Steele R.E."/>
            <person name="Finnerty J.R."/>
            <person name="Technau U."/>
            <person name="Martindale M.Q."/>
            <person name="Rokhsar D.S."/>
        </authorList>
    </citation>
    <scope>NUCLEOTIDE SEQUENCE [LARGE SCALE GENOMIC DNA]</scope>
    <source>
        <strain evidence="10">CH2 X CH6</strain>
    </source>
</reference>
<evidence type="ECO:0000256" key="2">
    <source>
        <dbReference type="ARBA" id="ARBA00022729"/>
    </source>
</evidence>
<dbReference type="InParanoid" id="A7SUB0"/>
<dbReference type="PANTHER" id="PTHR44140">
    <property type="entry name" value="LD25575P"/>
    <property type="match status" value="1"/>
</dbReference>
<keyword evidence="4 6" id="KW-0802">TPR repeat</keyword>
<dbReference type="STRING" id="45351.A7SUB0"/>
<feature type="domain" description="J" evidence="8">
    <location>
        <begin position="349"/>
        <end position="416"/>
    </location>
</feature>
<evidence type="ECO:0000259" key="8">
    <source>
        <dbReference type="PROSITE" id="PS50076"/>
    </source>
</evidence>
<dbReference type="PRINTS" id="PR00625">
    <property type="entry name" value="JDOMAIN"/>
</dbReference>
<dbReference type="EMBL" id="DS469810">
    <property type="protein sequence ID" value="EDO32703.1"/>
    <property type="molecule type" value="Genomic_DNA"/>
</dbReference>
<dbReference type="GO" id="GO:0034975">
    <property type="term" value="P:protein folding in endoplasmic reticulum"/>
    <property type="evidence" value="ECO:0000318"/>
    <property type="project" value="GO_Central"/>
</dbReference>
<dbReference type="SMART" id="SM00028">
    <property type="entry name" value="TPR"/>
    <property type="match status" value="7"/>
</dbReference>
<dbReference type="GO" id="GO:0051787">
    <property type="term" value="F:misfolded protein binding"/>
    <property type="evidence" value="ECO:0000318"/>
    <property type="project" value="GO_Central"/>
</dbReference>
<dbReference type="Pfam" id="PF00226">
    <property type="entry name" value="DnaJ"/>
    <property type="match status" value="1"/>
</dbReference>
<keyword evidence="3" id="KW-0677">Repeat</keyword>
<dbReference type="InterPro" id="IPR011990">
    <property type="entry name" value="TPR-like_helical_dom_sf"/>
</dbReference>
<feature type="repeat" description="TPR" evidence="6">
    <location>
        <begin position="177"/>
        <end position="210"/>
    </location>
</feature>
<dbReference type="FunFam" id="1.25.40.10:FF:000224">
    <property type="entry name" value="DnaJ and TPR domain protein"/>
    <property type="match status" value="1"/>
</dbReference>
<evidence type="ECO:0000256" key="7">
    <source>
        <dbReference type="SAM" id="MobiDB-lite"/>
    </source>
</evidence>
<protein>
    <recommendedName>
        <fullName evidence="8">J domain-containing protein</fullName>
    </recommendedName>
</protein>
<keyword evidence="5" id="KW-0256">Endoplasmic reticulum</keyword>
<evidence type="ECO:0000256" key="3">
    <source>
        <dbReference type="ARBA" id="ARBA00022737"/>
    </source>
</evidence>
<evidence type="ECO:0000256" key="6">
    <source>
        <dbReference type="PROSITE-ProRule" id="PRU00339"/>
    </source>
</evidence>
<comment type="subcellular location">
    <subcellularLocation>
        <location evidence="1">Endoplasmic reticulum lumen</location>
    </subcellularLocation>
</comment>
<evidence type="ECO:0000256" key="4">
    <source>
        <dbReference type="ARBA" id="ARBA00022803"/>
    </source>
</evidence>
<feature type="repeat" description="TPR" evidence="6">
    <location>
        <begin position="63"/>
        <end position="96"/>
    </location>
</feature>
<dbReference type="PhylomeDB" id="A7SUB0"/>
<keyword evidence="2" id="KW-0732">Signal</keyword>
<keyword evidence="10" id="KW-1185">Reference proteome</keyword>
<evidence type="ECO:0000256" key="5">
    <source>
        <dbReference type="ARBA" id="ARBA00022824"/>
    </source>
</evidence>
<dbReference type="eggNOG" id="KOG0624">
    <property type="taxonomic scope" value="Eukaryota"/>
</dbReference>
<dbReference type="GO" id="GO:0005788">
    <property type="term" value="C:endoplasmic reticulum lumen"/>
    <property type="evidence" value="ECO:0007669"/>
    <property type="project" value="UniProtKB-SubCell"/>
</dbReference>
<evidence type="ECO:0000256" key="1">
    <source>
        <dbReference type="ARBA" id="ARBA00004319"/>
    </source>
</evidence>
<dbReference type="FunCoup" id="A7SUB0">
    <property type="interactions" value="693"/>
</dbReference>
<dbReference type="SUPFAM" id="SSF48452">
    <property type="entry name" value="TPR-like"/>
    <property type="match status" value="1"/>
</dbReference>
<dbReference type="InterPro" id="IPR036869">
    <property type="entry name" value="J_dom_sf"/>
</dbReference>
<evidence type="ECO:0000313" key="9">
    <source>
        <dbReference type="EMBL" id="EDO32703.1"/>
    </source>
</evidence>
<dbReference type="Gene3D" id="1.25.40.10">
    <property type="entry name" value="Tetratricopeptide repeat domain"/>
    <property type="match status" value="1"/>
</dbReference>
<proteinExistence type="predicted"/>
<dbReference type="OMA" id="PFAHFQH"/>
<dbReference type="FunFam" id="1.10.287.110:FF:000380">
    <property type="entry name" value="Predicted protein"/>
    <property type="match status" value="1"/>
</dbReference>
<name>A7SUB0_NEMVE</name>
<dbReference type="GO" id="GO:0005783">
    <property type="term" value="C:endoplasmic reticulum"/>
    <property type="evidence" value="ECO:0000318"/>
    <property type="project" value="GO_Central"/>
</dbReference>
<dbReference type="GO" id="GO:0051087">
    <property type="term" value="F:protein-folding chaperone binding"/>
    <property type="evidence" value="ECO:0000318"/>
    <property type="project" value="GO_Central"/>
</dbReference>
<dbReference type="InterPro" id="IPR001623">
    <property type="entry name" value="DnaJ_domain"/>
</dbReference>
<dbReference type="Pfam" id="PF13181">
    <property type="entry name" value="TPR_8"/>
    <property type="match status" value="2"/>
</dbReference>
<dbReference type="Pfam" id="PF13432">
    <property type="entry name" value="TPR_16"/>
    <property type="match status" value="2"/>
</dbReference>
<dbReference type="SMART" id="SM00271">
    <property type="entry name" value="DnaJ"/>
    <property type="match status" value="1"/>
</dbReference>
<dbReference type="PANTHER" id="PTHR44140:SF2">
    <property type="entry name" value="LD25575P"/>
    <property type="match status" value="1"/>
</dbReference>
<feature type="region of interest" description="Disordered" evidence="7">
    <location>
        <begin position="407"/>
        <end position="432"/>
    </location>
</feature>
<dbReference type="SUPFAM" id="SSF46565">
    <property type="entry name" value="Chaperone J-domain"/>
    <property type="match status" value="1"/>
</dbReference>
<gene>
    <name evidence="9" type="ORF">NEMVEDRAFT_v1g174406</name>
</gene>
<dbReference type="HOGENOM" id="CLU_015935_0_0_1"/>
<dbReference type="InterPro" id="IPR019734">
    <property type="entry name" value="TPR_rpt"/>
</dbReference>
<dbReference type="Gene3D" id="1.10.287.110">
    <property type="entry name" value="DnaJ domain"/>
    <property type="match status" value="1"/>
</dbReference>
<sequence length="449" mass="51679">MGKKLLSAGQLTDALSHYHAAVDGDPNNFLPRFQRATVLIALGRSRSAIPDLDKVLELRPEFYQARVQRGNVFLKQGRFDEAHIDYEGVLRYSPENKDALQQLGVIEPIKRTVMEAKYAMERGDCHSAIEQLTHAIEVAPWDPELRMMRADCYERQGDLIKAISDIKPTTKLINDNTQAFLRMSKLHYEIGELEEALREVRECLKLDQDHKQCHPFYKKMKKLNKQLSAAQDLINKEQYHEAIDKLKKALRTESKNKPLVGKARRQLCHCHLKLGFSQEAIKECNAALSIDENDVDALCDRAEAYILEEMYNEAVNDFQKAKSINEHLHKVQEGLDRAQRLLKQSQKRDYYKILGLKRNCNKREITKAYRKLAVKWHPDNYKGEDKKKAEKMFIDIAAAKEVLTDPEKRAKYDAGEDPLDPESQQGGGGWPQGHGFPFGNGFQFKFHFN</sequence>
<organism evidence="9 10">
    <name type="scientific">Nematostella vectensis</name>
    <name type="common">Starlet sea anemone</name>
    <dbReference type="NCBI Taxonomy" id="45351"/>
    <lineage>
        <taxon>Eukaryota</taxon>
        <taxon>Metazoa</taxon>
        <taxon>Cnidaria</taxon>
        <taxon>Anthozoa</taxon>
        <taxon>Hexacorallia</taxon>
        <taxon>Actiniaria</taxon>
        <taxon>Edwardsiidae</taxon>
        <taxon>Nematostella</taxon>
    </lineage>
</organism>
<dbReference type="CDD" id="cd06257">
    <property type="entry name" value="DnaJ"/>
    <property type="match status" value="1"/>
</dbReference>
<accession>A7SUB0</accession>
<dbReference type="PROSITE" id="PS50005">
    <property type="entry name" value="TPR"/>
    <property type="match status" value="2"/>
</dbReference>
<dbReference type="InterPro" id="IPR051727">
    <property type="entry name" value="DnaJ_C3_Co-chaperones"/>
</dbReference>